<comment type="caution">
    <text evidence="1">The sequence shown here is derived from an EMBL/GenBank/DDBJ whole genome shotgun (WGS) entry which is preliminary data.</text>
</comment>
<keyword evidence="2" id="KW-1185">Reference proteome</keyword>
<feature type="non-terminal residue" evidence="1">
    <location>
        <position position="1"/>
    </location>
</feature>
<reference evidence="1 2" key="1">
    <citation type="submission" date="2023-05" db="EMBL/GenBank/DDBJ databases">
        <title>B98-5 Cell Line De Novo Hybrid Assembly: An Optical Mapping Approach.</title>
        <authorList>
            <person name="Kananen K."/>
            <person name="Auerbach J.A."/>
            <person name="Kautto E."/>
            <person name="Blachly J.S."/>
        </authorList>
    </citation>
    <scope>NUCLEOTIDE SEQUENCE [LARGE SCALE GENOMIC DNA]</scope>
    <source>
        <strain evidence="1">B95-8</strain>
        <tissue evidence="1">Cell line</tissue>
    </source>
</reference>
<evidence type="ECO:0000313" key="2">
    <source>
        <dbReference type="Proteomes" id="UP001266305"/>
    </source>
</evidence>
<dbReference type="Proteomes" id="UP001266305">
    <property type="component" value="Unassembled WGS sequence"/>
</dbReference>
<sequence>ACKLPGEPQEPRFRVTVGITAAPSFPGHMAGAGADLASAPAWTPPAPIPLP</sequence>
<organism evidence="1 2">
    <name type="scientific">Saguinus oedipus</name>
    <name type="common">Cotton-top tamarin</name>
    <name type="synonym">Oedipomidas oedipus</name>
    <dbReference type="NCBI Taxonomy" id="9490"/>
    <lineage>
        <taxon>Eukaryota</taxon>
        <taxon>Metazoa</taxon>
        <taxon>Chordata</taxon>
        <taxon>Craniata</taxon>
        <taxon>Vertebrata</taxon>
        <taxon>Euteleostomi</taxon>
        <taxon>Mammalia</taxon>
        <taxon>Eutheria</taxon>
        <taxon>Euarchontoglires</taxon>
        <taxon>Primates</taxon>
        <taxon>Haplorrhini</taxon>
        <taxon>Platyrrhini</taxon>
        <taxon>Cebidae</taxon>
        <taxon>Callitrichinae</taxon>
        <taxon>Saguinus</taxon>
    </lineage>
</organism>
<name>A0ABQ9V804_SAGOE</name>
<accession>A0ABQ9V804</accession>
<evidence type="ECO:0000313" key="1">
    <source>
        <dbReference type="EMBL" id="KAK2105494.1"/>
    </source>
</evidence>
<gene>
    <name evidence="1" type="ORF">P7K49_015008</name>
</gene>
<protein>
    <submittedName>
        <fullName evidence="1">Uncharacterized protein</fullName>
    </submittedName>
</protein>
<dbReference type="EMBL" id="JASSZA010000007">
    <property type="protein sequence ID" value="KAK2105494.1"/>
    <property type="molecule type" value="Genomic_DNA"/>
</dbReference>
<proteinExistence type="predicted"/>